<keyword evidence="4" id="KW-0285">Flavoprotein</keyword>
<evidence type="ECO:0000256" key="2">
    <source>
        <dbReference type="ARBA" id="ARBA00011955"/>
    </source>
</evidence>
<comment type="cofactor">
    <cofactor evidence="1">
        <name>Mg(2+)</name>
        <dbReference type="ChEBI" id="CHEBI:18420"/>
    </cofactor>
</comment>
<comment type="catalytic activity">
    <reaction evidence="10">
        <text>L-threonyl-[protein] + FAD = FMN-L-threonyl-[protein] + AMP + H(+)</text>
        <dbReference type="Rhea" id="RHEA:36847"/>
        <dbReference type="Rhea" id="RHEA-COMP:11060"/>
        <dbReference type="Rhea" id="RHEA-COMP:11061"/>
        <dbReference type="ChEBI" id="CHEBI:15378"/>
        <dbReference type="ChEBI" id="CHEBI:30013"/>
        <dbReference type="ChEBI" id="CHEBI:57692"/>
        <dbReference type="ChEBI" id="CHEBI:74257"/>
        <dbReference type="ChEBI" id="CHEBI:456215"/>
        <dbReference type="EC" id="2.7.1.180"/>
    </reaction>
</comment>
<keyword evidence="7" id="KW-0274">FAD</keyword>
<dbReference type="SUPFAM" id="SSF143631">
    <property type="entry name" value="ApbE-like"/>
    <property type="match status" value="1"/>
</dbReference>
<evidence type="ECO:0000313" key="11">
    <source>
        <dbReference type="EMBL" id="MCU6797861.1"/>
    </source>
</evidence>
<evidence type="ECO:0000256" key="4">
    <source>
        <dbReference type="ARBA" id="ARBA00022630"/>
    </source>
</evidence>
<evidence type="ECO:0000256" key="3">
    <source>
        <dbReference type="ARBA" id="ARBA00016337"/>
    </source>
</evidence>
<sequence>MFHRFHFHALNTNVDIMIWAESQEIAVIERLAVEWFRDTELRFCRDYPHSELNHLNTLSGERCKVSDQMMEILALTETYRKATHNTYNPLVSSSSNSHLQLSLDSDSKSVRLPEETTLELQGIVQNWILLRLADMFQHRMKLKQGLLRVGESYKVWGRPVDSFDPWVIGINKPGQTKGLIATVSLSEGAIATYSTQDPDAIYWNQCTVTGMDPVECGIWAQAIAKLGSEKGLSLIAQHAAYCEVLSIDEHSKLHYYGDKASLGSKWNEINVDYYH</sequence>
<proteinExistence type="predicted"/>
<dbReference type="Proteomes" id="UP001652445">
    <property type="component" value="Unassembled WGS sequence"/>
</dbReference>
<accession>A0ABT2UV06</accession>
<gene>
    <name evidence="11" type="ORF">OB236_37635</name>
</gene>
<organism evidence="11 12">
    <name type="scientific">Paenibacillus baimaensis</name>
    <dbReference type="NCBI Taxonomy" id="2982185"/>
    <lineage>
        <taxon>Bacteria</taxon>
        <taxon>Bacillati</taxon>
        <taxon>Bacillota</taxon>
        <taxon>Bacilli</taxon>
        <taxon>Bacillales</taxon>
        <taxon>Paenibacillaceae</taxon>
        <taxon>Paenibacillus</taxon>
    </lineage>
</organism>
<dbReference type="PANTHER" id="PTHR30040">
    <property type="entry name" value="THIAMINE BIOSYNTHESIS LIPOPROTEIN APBE"/>
    <property type="match status" value="1"/>
</dbReference>
<reference evidence="11 12" key="1">
    <citation type="submission" date="2022-09" db="EMBL/GenBank/DDBJ databases">
        <authorList>
            <person name="Han X.L."/>
            <person name="Wang Q."/>
            <person name="Lu T."/>
        </authorList>
    </citation>
    <scope>NUCLEOTIDE SEQUENCE [LARGE SCALE GENOMIC DNA]</scope>
    <source>
        <strain evidence="11 12">WQ 127069</strain>
    </source>
</reference>
<evidence type="ECO:0000256" key="9">
    <source>
        <dbReference type="ARBA" id="ARBA00031306"/>
    </source>
</evidence>
<name>A0ABT2UV06_9BACL</name>
<evidence type="ECO:0000256" key="7">
    <source>
        <dbReference type="ARBA" id="ARBA00022827"/>
    </source>
</evidence>
<keyword evidence="12" id="KW-1185">Reference proteome</keyword>
<evidence type="ECO:0000256" key="1">
    <source>
        <dbReference type="ARBA" id="ARBA00001946"/>
    </source>
</evidence>
<dbReference type="GO" id="GO:0016740">
    <property type="term" value="F:transferase activity"/>
    <property type="evidence" value="ECO:0007669"/>
    <property type="project" value="UniProtKB-KW"/>
</dbReference>
<dbReference type="InterPro" id="IPR003374">
    <property type="entry name" value="ApbE-like_sf"/>
</dbReference>
<evidence type="ECO:0000256" key="5">
    <source>
        <dbReference type="ARBA" id="ARBA00022679"/>
    </source>
</evidence>
<protein>
    <recommendedName>
        <fullName evidence="3">FAD:protein FMN transferase</fullName>
        <ecNumber evidence="2">2.7.1.180</ecNumber>
    </recommendedName>
    <alternativeName>
        <fullName evidence="9">Flavin transferase</fullName>
    </alternativeName>
</protein>
<keyword evidence="8" id="KW-0460">Magnesium</keyword>
<evidence type="ECO:0000256" key="10">
    <source>
        <dbReference type="ARBA" id="ARBA00048540"/>
    </source>
</evidence>
<dbReference type="EC" id="2.7.1.180" evidence="2"/>
<dbReference type="InterPro" id="IPR024932">
    <property type="entry name" value="ApbE"/>
</dbReference>
<comment type="caution">
    <text evidence="11">The sequence shown here is derived from an EMBL/GenBank/DDBJ whole genome shotgun (WGS) entry which is preliminary data.</text>
</comment>
<evidence type="ECO:0000256" key="8">
    <source>
        <dbReference type="ARBA" id="ARBA00022842"/>
    </source>
</evidence>
<keyword evidence="5 11" id="KW-0808">Transferase</keyword>
<keyword evidence="6" id="KW-0479">Metal-binding</keyword>
<dbReference type="PANTHER" id="PTHR30040:SF2">
    <property type="entry name" value="FAD:PROTEIN FMN TRANSFERASE"/>
    <property type="match status" value="1"/>
</dbReference>
<dbReference type="Pfam" id="PF02424">
    <property type="entry name" value="ApbE"/>
    <property type="match status" value="1"/>
</dbReference>
<dbReference type="Gene3D" id="3.10.520.10">
    <property type="entry name" value="ApbE-like domains"/>
    <property type="match status" value="1"/>
</dbReference>
<dbReference type="EMBL" id="JAOQIO010000124">
    <property type="protein sequence ID" value="MCU6797861.1"/>
    <property type="molecule type" value="Genomic_DNA"/>
</dbReference>
<evidence type="ECO:0000256" key="6">
    <source>
        <dbReference type="ARBA" id="ARBA00022723"/>
    </source>
</evidence>
<evidence type="ECO:0000313" key="12">
    <source>
        <dbReference type="Proteomes" id="UP001652445"/>
    </source>
</evidence>